<evidence type="ECO:0000256" key="5">
    <source>
        <dbReference type="SAM" id="SignalP"/>
    </source>
</evidence>
<evidence type="ECO:0000256" key="4">
    <source>
        <dbReference type="SAM" id="MobiDB-lite"/>
    </source>
</evidence>
<dbReference type="PANTHER" id="PTHR11573:SF6">
    <property type="entry name" value="RIBONUCLEOSIDE-DIPHOSPHATE REDUCTASE LARGE SUBUNIT"/>
    <property type="match status" value="1"/>
</dbReference>
<dbReference type="SUPFAM" id="SSF48168">
    <property type="entry name" value="R1 subunit of ribonucleotide reductase, N-terminal domain"/>
    <property type="match status" value="1"/>
</dbReference>
<keyword evidence="8" id="KW-1185">Reference proteome</keyword>
<evidence type="ECO:0000256" key="3">
    <source>
        <dbReference type="PROSITE-ProRule" id="PRU00492"/>
    </source>
</evidence>
<dbReference type="InterPro" id="IPR008926">
    <property type="entry name" value="RNR_R1-su_N"/>
</dbReference>
<feature type="domain" description="ATP-cone" evidence="6">
    <location>
        <begin position="54"/>
        <end position="152"/>
    </location>
</feature>
<keyword evidence="1 3" id="KW-0547">Nucleotide-binding</keyword>
<keyword evidence="5" id="KW-0732">Signal</keyword>
<accession>A0ABQ6MHI3</accession>
<feature type="signal peptide" evidence="5">
    <location>
        <begin position="1"/>
        <end position="23"/>
    </location>
</feature>
<sequence>MRLPSQQYCWLWLLLSLAPNLLASTPPTPNPPTPPTPPAPPAPPTHTPPTPTPLFVQKRDGTTEPIKFDKISARLASLSTAGRDANLPALSRHVDISSVAQRVVSGIYAGVTTSELDNLAAETAAYMSVSHPDYGRLAARIAVSNLHKGTDGSFVQTLRRLHEAKDGKAGGRAVGFVDPS</sequence>
<feature type="compositionally biased region" description="Pro residues" evidence="4">
    <location>
        <begin position="26"/>
        <end position="52"/>
    </location>
</feature>
<evidence type="ECO:0000259" key="6">
    <source>
        <dbReference type="PROSITE" id="PS51161"/>
    </source>
</evidence>
<reference evidence="7 8" key="1">
    <citation type="journal article" date="2023" name="Commun. Biol.">
        <title>Genome analysis of Parmales, the sister group of diatoms, reveals the evolutionary specialization of diatoms from phago-mixotrophs to photoautotrophs.</title>
        <authorList>
            <person name="Ban H."/>
            <person name="Sato S."/>
            <person name="Yoshikawa S."/>
            <person name="Yamada K."/>
            <person name="Nakamura Y."/>
            <person name="Ichinomiya M."/>
            <person name="Sato N."/>
            <person name="Blanc-Mathieu R."/>
            <person name="Endo H."/>
            <person name="Kuwata A."/>
            <person name="Ogata H."/>
        </authorList>
    </citation>
    <scope>NUCLEOTIDE SEQUENCE [LARGE SCALE GENOMIC DNA]</scope>
</reference>
<dbReference type="PROSITE" id="PS51161">
    <property type="entry name" value="ATP_CONE"/>
    <property type="match status" value="1"/>
</dbReference>
<dbReference type="InterPro" id="IPR039718">
    <property type="entry name" value="Rrm1"/>
</dbReference>
<keyword evidence="2 3" id="KW-0067">ATP-binding</keyword>
<dbReference type="PANTHER" id="PTHR11573">
    <property type="entry name" value="RIBONUCLEOSIDE-DIPHOSPHATE REDUCTASE LARGE CHAIN"/>
    <property type="match status" value="1"/>
</dbReference>
<name>A0ABQ6MHI3_9STRA</name>
<evidence type="ECO:0000256" key="2">
    <source>
        <dbReference type="ARBA" id="ARBA00022840"/>
    </source>
</evidence>
<comment type="caution">
    <text evidence="7">The sequence shown here is derived from an EMBL/GenBank/DDBJ whole genome shotgun (WGS) entry which is preliminary data.</text>
</comment>
<dbReference type="Proteomes" id="UP001165060">
    <property type="component" value="Unassembled WGS sequence"/>
</dbReference>
<feature type="non-terminal residue" evidence="7">
    <location>
        <position position="180"/>
    </location>
</feature>
<feature type="chain" id="PRO_5045989412" description="ATP-cone domain-containing protein" evidence="5">
    <location>
        <begin position="24"/>
        <end position="180"/>
    </location>
</feature>
<dbReference type="EMBL" id="BRYB01002826">
    <property type="protein sequence ID" value="GMI26043.1"/>
    <property type="molecule type" value="Genomic_DNA"/>
</dbReference>
<proteinExistence type="predicted"/>
<dbReference type="Pfam" id="PF03477">
    <property type="entry name" value="ATP-cone"/>
    <property type="match status" value="1"/>
</dbReference>
<evidence type="ECO:0000313" key="8">
    <source>
        <dbReference type="Proteomes" id="UP001165060"/>
    </source>
</evidence>
<gene>
    <name evidence="7" type="ORF">TeGR_g14490</name>
</gene>
<organism evidence="7 8">
    <name type="scientific">Tetraparma gracilis</name>
    <dbReference type="NCBI Taxonomy" id="2962635"/>
    <lineage>
        <taxon>Eukaryota</taxon>
        <taxon>Sar</taxon>
        <taxon>Stramenopiles</taxon>
        <taxon>Ochrophyta</taxon>
        <taxon>Bolidophyceae</taxon>
        <taxon>Parmales</taxon>
        <taxon>Triparmaceae</taxon>
        <taxon>Tetraparma</taxon>
    </lineage>
</organism>
<evidence type="ECO:0000313" key="7">
    <source>
        <dbReference type="EMBL" id="GMI26043.1"/>
    </source>
</evidence>
<dbReference type="InterPro" id="IPR005144">
    <property type="entry name" value="ATP-cone_dom"/>
</dbReference>
<evidence type="ECO:0000256" key="1">
    <source>
        <dbReference type="ARBA" id="ARBA00022741"/>
    </source>
</evidence>
<feature type="region of interest" description="Disordered" evidence="4">
    <location>
        <begin position="24"/>
        <end position="54"/>
    </location>
</feature>
<protein>
    <recommendedName>
        <fullName evidence="6">ATP-cone domain-containing protein</fullName>
    </recommendedName>
</protein>